<dbReference type="InterPro" id="IPR045501">
    <property type="entry name" value="DUF6490"/>
</dbReference>
<keyword evidence="1" id="KW-1133">Transmembrane helix</keyword>
<dbReference type="eggNOG" id="ENOG502S8QS">
    <property type="taxonomic scope" value="Eukaryota"/>
</dbReference>
<keyword evidence="1" id="KW-0812">Transmembrane</keyword>
<dbReference type="Gramene" id="ORUFI06G20560.1">
    <property type="protein sequence ID" value="ORUFI06G20560.1"/>
    <property type="gene ID" value="ORUFI06G20560"/>
</dbReference>
<keyword evidence="1" id="KW-0472">Membrane</keyword>
<dbReference type="PANTHER" id="PTHR46610">
    <property type="entry name" value="OS05G0181300 PROTEIN"/>
    <property type="match status" value="1"/>
</dbReference>
<organism evidence="2 3">
    <name type="scientific">Oryza rufipogon</name>
    <name type="common">Brownbeard rice</name>
    <name type="synonym">Asian wild rice</name>
    <dbReference type="NCBI Taxonomy" id="4529"/>
    <lineage>
        <taxon>Eukaryota</taxon>
        <taxon>Viridiplantae</taxon>
        <taxon>Streptophyta</taxon>
        <taxon>Embryophyta</taxon>
        <taxon>Tracheophyta</taxon>
        <taxon>Spermatophyta</taxon>
        <taxon>Magnoliopsida</taxon>
        <taxon>Liliopsida</taxon>
        <taxon>Poales</taxon>
        <taxon>Poaceae</taxon>
        <taxon>BOP clade</taxon>
        <taxon>Oryzoideae</taxon>
        <taxon>Oryzeae</taxon>
        <taxon>Oryzinae</taxon>
        <taxon>Oryza</taxon>
    </lineage>
</organism>
<proteinExistence type="predicted"/>
<protein>
    <submittedName>
        <fullName evidence="2">Uncharacterized protein</fullName>
    </submittedName>
</protein>
<evidence type="ECO:0000313" key="2">
    <source>
        <dbReference type="EnsemblPlants" id="ORUFI06G20560.1"/>
    </source>
</evidence>
<dbReference type="AlphaFoldDB" id="A0A0E0PZI5"/>
<dbReference type="Proteomes" id="UP000008022">
    <property type="component" value="Unassembled WGS sequence"/>
</dbReference>
<sequence>MTSKASKLAEQQREPFLGVAGRPAGGDRAVAPADGEHDGGFSWLTALGFVFLTFNSGMAIYRSDGDLAAVSFVSFSYIDLVLLFVCLRMFEKAEPNSRERGNLKAAVWILTTLLTVVFSYKVAAIMPLPVQILVWAMAGATVLGGFYAFFVHRESKGHGYQNVVWFLPVEFSSGYRCNDAKYTQLSNLLAGHNC</sequence>
<evidence type="ECO:0000313" key="3">
    <source>
        <dbReference type="Proteomes" id="UP000008022"/>
    </source>
</evidence>
<reference evidence="2" key="2">
    <citation type="submission" date="2015-06" db="UniProtKB">
        <authorList>
            <consortium name="EnsemblPlants"/>
        </authorList>
    </citation>
    <scope>IDENTIFICATION</scope>
</reference>
<keyword evidence="3" id="KW-1185">Reference proteome</keyword>
<feature type="transmembrane region" description="Helical" evidence="1">
    <location>
        <begin position="67"/>
        <end position="90"/>
    </location>
</feature>
<feature type="transmembrane region" description="Helical" evidence="1">
    <location>
        <begin position="102"/>
        <end position="120"/>
    </location>
</feature>
<accession>A0A0E0PZI5</accession>
<dbReference type="Pfam" id="PF20100">
    <property type="entry name" value="DUF6490"/>
    <property type="match status" value="1"/>
</dbReference>
<feature type="transmembrane region" description="Helical" evidence="1">
    <location>
        <begin position="41"/>
        <end position="61"/>
    </location>
</feature>
<dbReference type="EnsemblPlants" id="ORUFI06G20560.1">
    <property type="protein sequence ID" value="ORUFI06G20560.1"/>
    <property type="gene ID" value="ORUFI06G20560"/>
</dbReference>
<evidence type="ECO:0000256" key="1">
    <source>
        <dbReference type="SAM" id="Phobius"/>
    </source>
</evidence>
<reference evidence="3" key="1">
    <citation type="submission" date="2013-06" db="EMBL/GenBank/DDBJ databases">
        <authorList>
            <person name="Zhao Q."/>
        </authorList>
    </citation>
    <scope>NUCLEOTIDE SEQUENCE</scope>
    <source>
        <strain evidence="3">cv. W1943</strain>
    </source>
</reference>
<dbReference type="PANTHER" id="PTHR46610:SF3">
    <property type="entry name" value="OS01G0238200 PROTEIN"/>
    <property type="match status" value="1"/>
</dbReference>
<feature type="transmembrane region" description="Helical" evidence="1">
    <location>
        <begin position="132"/>
        <end position="151"/>
    </location>
</feature>
<name>A0A0E0PZI5_ORYRU</name>